<evidence type="ECO:0000313" key="1">
    <source>
        <dbReference type="EMBL" id="EHK56360.1"/>
    </source>
</evidence>
<name>H0HSF0_9HYPH</name>
<dbReference type="RefSeq" id="WP_008836710.1">
    <property type="nucleotide sequence ID" value="NZ_AHAM01000125.1"/>
</dbReference>
<proteinExistence type="predicted"/>
<accession>H0HSF0</accession>
<sequence length="131" mass="14450">MPNLKPIPLVFWKSASGRNPTGGFDARAPALQGIVIMSKENKHLGSSFESWLDEKEIREEVTAAAVKAVIAHQLAEEMKKKRITKKRMAELMKTSRAQVDRLLGPDSGSATIESLQRAARIVGRDISLQLV</sequence>
<dbReference type="Gene3D" id="1.10.260.40">
    <property type="entry name" value="lambda repressor-like DNA-binding domains"/>
    <property type="match status" value="1"/>
</dbReference>
<dbReference type="Proteomes" id="UP000003250">
    <property type="component" value="Unassembled WGS sequence"/>
</dbReference>
<evidence type="ECO:0000313" key="2">
    <source>
        <dbReference type="Proteomes" id="UP000003250"/>
    </source>
</evidence>
<reference evidence="1 2" key="1">
    <citation type="journal article" date="2012" name="J. Bacteriol.">
        <title>Draft Genome Sequence of Mesorhizobium alhagi CCNWXJ12-2T, a Novel Salt-Resistant Species Isolated from the Desert of Northwestern China.</title>
        <authorList>
            <person name="Zhou M."/>
            <person name="Chen W."/>
            <person name="Chen H."/>
            <person name="Wei G."/>
        </authorList>
    </citation>
    <scope>NUCLEOTIDE SEQUENCE [LARGE SCALE GENOMIC DNA]</scope>
    <source>
        <strain evidence="1 2">CCNWXJ12-2</strain>
    </source>
</reference>
<dbReference type="SUPFAM" id="SSF47413">
    <property type="entry name" value="lambda repressor-like DNA-binding domains"/>
    <property type="match status" value="1"/>
</dbReference>
<organism evidence="1 2">
    <name type="scientific">Mesorhizobium alhagi CCNWXJ12-2</name>
    <dbReference type="NCBI Taxonomy" id="1107882"/>
    <lineage>
        <taxon>Bacteria</taxon>
        <taxon>Pseudomonadati</taxon>
        <taxon>Pseudomonadota</taxon>
        <taxon>Alphaproteobacteria</taxon>
        <taxon>Hyphomicrobiales</taxon>
        <taxon>Phyllobacteriaceae</taxon>
        <taxon>Allomesorhizobium</taxon>
    </lineage>
</organism>
<dbReference type="PATRIC" id="fig|1107882.3.peg.3011"/>
<dbReference type="EMBL" id="AHAM01000125">
    <property type="protein sequence ID" value="EHK56360.1"/>
    <property type="molecule type" value="Genomic_DNA"/>
</dbReference>
<dbReference type="InterPro" id="IPR010982">
    <property type="entry name" value="Lambda_DNA-bd_dom_sf"/>
</dbReference>
<keyword evidence="2" id="KW-1185">Reference proteome</keyword>
<dbReference type="GO" id="GO:0003677">
    <property type="term" value="F:DNA binding"/>
    <property type="evidence" value="ECO:0007669"/>
    <property type="project" value="InterPro"/>
</dbReference>
<protein>
    <submittedName>
        <fullName evidence="1">Fis family transcriptional regulator</fullName>
    </submittedName>
</protein>
<gene>
    <name evidence="1" type="ORF">MAXJ12_15444</name>
</gene>
<dbReference type="AlphaFoldDB" id="H0HSF0"/>